<proteinExistence type="predicted"/>
<accession>A0A090I9I7</accession>
<evidence type="ECO:0008006" key="2">
    <source>
        <dbReference type="Google" id="ProtNLM"/>
    </source>
</evidence>
<evidence type="ECO:0000313" key="1">
    <source>
        <dbReference type="EMBL" id="CEA13997.1"/>
    </source>
</evidence>
<dbReference type="AlphaFoldDB" id="A0A090I9I7"/>
<organism evidence="1">
    <name type="scientific">Methanobacterium formicicum</name>
    <dbReference type="NCBI Taxonomy" id="2162"/>
    <lineage>
        <taxon>Archaea</taxon>
        <taxon>Methanobacteriati</taxon>
        <taxon>Methanobacteriota</taxon>
        <taxon>Methanomada group</taxon>
        <taxon>Methanobacteria</taxon>
        <taxon>Methanobacteriales</taxon>
        <taxon>Methanobacteriaceae</taxon>
        <taxon>Methanobacterium</taxon>
    </lineage>
</organism>
<reference evidence="1" key="1">
    <citation type="submission" date="2014-08" db="EMBL/GenBank/DDBJ databases">
        <authorList>
            <person name="Wibberg D."/>
        </authorList>
    </citation>
    <scope>NUCLEOTIDE SEQUENCE</scope>
</reference>
<dbReference type="EMBL" id="LN515531">
    <property type="protein sequence ID" value="CEA13997.1"/>
    <property type="molecule type" value="Genomic_DNA"/>
</dbReference>
<name>A0A090I9I7_METFO</name>
<sequence>MANPKKGEIQLNVEIPKVVKKQLYIEAIEQEISAKALIVKYLKKGLKEDYAKRKDRDLGF</sequence>
<dbReference type="KEGG" id="mfi:DSM1535_1671"/>
<dbReference type="PATRIC" id="fig|2162.9.peg.1710"/>
<protein>
    <recommendedName>
        <fullName evidence="2">CopG family transcriptional regulator</fullName>
    </recommendedName>
</protein>
<dbReference type="RefSeq" id="WP_048073117.1">
    <property type="nucleotide sequence ID" value="NZ_DAISQW010000058.1"/>
</dbReference>
<gene>
    <name evidence="1" type="ORF">DSM1535_1671</name>
</gene>